<name>A0A078HAU5_BRANA</name>
<dbReference type="EMBL" id="LK032337">
    <property type="protein sequence ID" value="CDY34579.1"/>
    <property type="molecule type" value="Genomic_DNA"/>
</dbReference>
<dbReference type="InterPro" id="IPR029063">
    <property type="entry name" value="SAM-dependent_MTases_sf"/>
</dbReference>
<organism evidence="1 2">
    <name type="scientific">Brassica napus</name>
    <name type="common">Rape</name>
    <dbReference type="NCBI Taxonomy" id="3708"/>
    <lineage>
        <taxon>Eukaryota</taxon>
        <taxon>Viridiplantae</taxon>
        <taxon>Streptophyta</taxon>
        <taxon>Embryophyta</taxon>
        <taxon>Tracheophyta</taxon>
        <taxon>Spermatophyta</taxon>
        <taxon>Magnoliopsida</taxon>
        <taxon>eudicotyledons</taxon>
        <taxon>Gunneridae</taxon>
        <taxon>Pentapetalae</taxon>
        <taxon>rosids</taxon>
        <taxon>malvids</taxon>
        <taxon>Brassicales</taxon>
        <taxon>Brassicaceae</taxon>
        <taxon>Brassiceae</taxon>
        <taxon>Brassica</taxon>
    </lineage>
</organism>
<dbReference type="PaxDb" id="3708-A0A078HAU5"/>
<evidence type="ECO:0000313" key="2">
    <source>
        <dbReference type="Proteomes" id="UP000028999"/>
    </source>
</evidence>
<dbReference type="PROSITE" id="PS51257">
    <property type="entry name" value="PROKAR_LIPOPROTEIN"/>
    <property type="match status" value="1"/>
</dbReference>
<accession>A0A078HAU5</accession>
<dbReference type="Gene3D" id="3.40.50.150">
    <property type="entry name" value="Vaccinia Virus protein VP39"/>
    <property type="match status" value="1"/>
</dbReference>
<reference evidence="1 2" key="1">
    <citation type="journal article" date="2014" name="Science">
        <title>Plant genetics. Early allopolyploid evolution in the post-Neolithic Brassica napus oilseed genome.</title>
        <authorList>
            <person name="Chalhoub B."/>
            <person name="Denoeud F."/>
            <person name="Liu S."/>
            <person name="Parkin I.A."/>
            <person name="Tang H."/>
            <person name="Wang X."/>
            <person name="Chiquet J."/>
            <person name="Belcram H."/>
            <person name="Tong C."/>
            <person name="Samans B."/>
            <person name="Correa M."/>
            <person name="Da Silva C."/>
            <person name="Just J."/>
            <person name="Falentin C."/>
            <person name="Koh C.S."/>
            <person name="Le Clainche I."/>
            <person name="Bernard M."/>
            <person name="Bento P."/>
            <person name="Noel B."/>
            <person name="Labadie K."/>
            <person name="Alberti A."/>
            <person name="Charles M."/>
            <person name="Arnaud D."/>
            <person name="Guo H."/>
            <person name="Daviaud C."/>
            <person name="Alamery S."/>
            <person name="Jabbari K."/>
            <person name="Zhao M."/>
            <person name="Edger P.P."/>
            <person name="Chelaifa H."/>
            <person name="Tack D."/>
            <person name="Lassalle G."/>
            <person name="Mestiri I."/>
            <person name="Schnel N."/>
            <person name="Le Paslier M.C."/>
            <person name="Fan G."/>
            <person name="Renault V."/>
            <person name="Bayer P.E."/>
            <person name="Golicz A.A."/>
            <person name="Manoli S."/>
            <person name="Lee T.H."/>
            <person name="Thi V.H."/>
            <person name="Chalabi S."/>
            <person name="Hu Q."/>
            <person name="Fan C."/>
            <person name="Tollenaere R."/>
            <person name="Lu Y."/>
            <person name="Battail C."/>
            <person name="Shen J."/>
            <person name="Sidebottom C.H."/>
            <person name="Wang X."/>
            <person name="Canaguier A."/>
            <person name="Chauveau A."/>
            <person name="Berard A."/>
            <person name="Deniot G."/>
            <person name="Guan M."/>
            <person name="Liu Z."/>
            <person name="Sun F."/>
            <person name="Lim Y.P."/>
            <person name="Lyons E."/>
            <person name="Town C.D."/>
            <person name="Bancroft I."/>
            <person name="Wang X."/>
            <person name="Meng J."/>
            <person name="Ma J."/>
            <person name="Pires J.C."/>
            <person name="King G.J."/>
            <person name="Brunel D."/>
            <person name="Delourme R."/>
            <person name="Renard M."/>
            <person name="Aury J.M."/>
            <person name="Adams K.L."/>
            <person name="Batley J."/>
            <person name="Snowdon R.J."/>
            <person name="Tost J."/>
            <person name="Edwards D."/>
            <person name="Zhou Y."/>
            <person name="Hua W."/>
            <person name="Sharpe A.G."/>
            <person name="Paterson A.H."/>
            <person name="Guan C."/>
            <person name="Wincker P."/>
        </authorList>
    </citation>
    <scope>NUCLEOTIDE SEQUENCE [LARGE SCALE GENOMIC DNA]</scope>
    <source>
        <strain evidence="2">cv. Darmor-bzh</strain>
    </source>
</reference>
<proteinExistence type="predicted"/>
<protein>
    <submittedName>
        <fullName evidence="1">BnaC03g56790D protein</fullName>
    </submittedName>
</protein>
<dbReference type="Proteomes" id="UP000028999">
    <property type="component" value="Unassembled WGS sequence"/>
</dbReference>
<dbReference type="Gramene" id="CDY34579">
    <property type="protein sequence ID" value="CDY34579"/>
    <property type="gene ID" value="GSBRNA2T00057014001"/>
</dbReference>
<evidence type="ECO:0000313" key="1">
    <source>
        <dbReference type="EMBL" id="CDY34579.1"/>
    </source>
</evidence>
<keyword evidence="2" id="KW-1185">Reference proteome</keyword>
<gene>
    <name evidence="1" type="primary">BnaC03g56790D</name>
    <name evidence="1" type="ORF">GSBRNA2T00057014001</name>
</gene>
<dbReference type="SUPFAM" id="SSF53335">
    <property type="entry name" value="S-adenosyl-L-methionine-dependent methyltransferases"/>
    <property type="match status" value="1"/>
</dbReference>
<sequence>MIQNRAGIPVVASGGLTAPAAAGCLSSSSLFPSPPLSRLLLPLFSSADILTVVVSLSSWCGCPVIWPDLIAKVSDGAPVVVFWVTGVSSGVMRGGWLRSQLWISSGCSGSGGDSLLAVLLAGFFVLGQQSRWQRVLLAPLQIGCSSAVPCPVVLASLSRAESGGCGGLWFVDSPPRCSPIVVYYDSGFPMVSSHQQVVGLCSKAIFWRRVPGQAIIYRLVLICLLVPSFEAPDPACCALQPNPSSASCVVFPLALGYIPKSCFPFCFLLLYLLDSTKKTHSAINKGGENWTDSYWDEFASLPPIVPDGPIAIYGLGGGTAARLILELYPSTQLEGWEIDDILIEKAREYMELSELDKLTSKGGSLRVLIDDALSLSEDVSGKYAVNVWIIVDLFADGKDLDQLQQILQMVMFEYGLLYGPFGKDLGLPFCLTQKLKRSSAENSRRPETLAVELSPLLSCAASLSSLSLSSPAPSVELSPLLSCAASLSSLYLSSPAPCSGGGDQISISSPLPLVSRSRSRLRWSVLNPSCSHVLYTPLCWS</sequence>
<dbReference type="AlphaFoldDB" id="A0A078HAU5"/>
<dbReference type="STRING" id="3708.A0A078HAU5"/>